<evidence type="ECO:0000313" key="2">
    <source>
        <dbReference type="EMBL" id="QNE17076.1"/>
    </source>
</evidence>
<dbReference type="InterPro" id="IPR002575">
    <property type="entry name" value="Aminoglycoside_PTrfase"/>
</dbReference>
<dbReference type="RefSeq" id="WP_185445910.1">
    <property type="nucleotide sequence ID" value="NZ_CP043661.1"/>
</dbReference>
<dbReference type="SUPFAM" id="SSF56112">
    <property type="entry name" value="Protein kinase-like (PK-like)"/>
    <property type="match status" value="1"/>
</dbReference>
<reference evidence="3" key="1">
    <citation type="submission" date="2019-09" db="EMBL/GenBank/DDBJ databases">
        <title>Antimicrobial potential of Antarctic Bacteria.</title>
        <authorList>
            <person name="Benaud N."/>
            <person name="Edwards R.J."/>
            <person name="Ferrari B.C."/>
        </authorList>
    </citation>
    <scope>NUCLEOTIDE SEQUENCE [LARGE SCALE GENOMIC DNA]</scope>
    <source>
        <strain evidence="3">SPB151</strain>
    </source>
</reference>
<feature type="domain" description="Aminoglycoside phosphotransferase" evidence="1">
    <location>
        <begin position="7"/>
        <end position="210"/>
    </location>
</feature>
<dbReference type="AlphaFoldDB" id="A0A7G6WSW1"/>
<dbReference type="PANTHER" id="PTHR21310:SF15">
    <property type="entry name" value="AMINOGLYCOSIDE PHOSPHOTRANSFERASE DOMAIN-CONTAINING PROTEIN"/>
    <property type="match status" value="1"/>
</dbReference>
<keyword evidence="2" id="KW-0808">Transferase</keyword>
<dbReference type="GO" id="GO:0016740">
    <property type="term" value="F:transferase activity"/>
    <property type="evidence" value="ECO:0007669"/>
    <property type="project" value="UniProtKB-KW"/>
</dbReference>
<evidence type="ECO:0000259" key="1">
    <source>
        <dbReference type="Pfam" id="PF01636"/>
    </source>
</evidence>
<dbReference type="InterPro" id="IPR011009">
    <property type="entry name" value="Kinase-like_dom_sf"/>
</dbReference>
<dbReference type="Gene3D" id="3.30.200.20">
    <property type="entry name" value="Phosphorylase Kinase, domain 1"/>
    <property type="match status" value="1"/>
</dbReference>
<dbReference type="Pfam" id="PF01636">
    <property type="entry name" value="APH"/>
    <property type="match status" value="1"/>
</dbReference>
<proteinExistence type="predicted"/>
<dbReference type="KEGG" id="kqi:F1D05_03090"/>
<accession>A0A7G6WSW1</accession>
<dbReference type="InterPro" id="IPR051678">
    <property type="entry name" value="AGP_Transferase"/>
</dbReference>
<dbReference type="Proteomes" id="UP000515563">
    <property type="component" value="Chromosome"/>
</dbReference>
<dbReference type="EMBL" id="CP043661">
    <property type="protein sequence ID" value="QNE17076.1"/>
    <property type="molecule type" value="Genomic_DNA"/>
</dbReference>
<sequence>MTITDNGWDSRAWLEGDWLHRAPRRPEVGPRLLAETRLLPWLAPQLPLPIPIPEPTEDGVRHRLLVGEPIEEASTALGRELGSFLRALHAVDPLEAVAHGALDPVTAAAERVEILAEMRAQVLPLLSGADRVRGAELLDNIGGHTTLVHGDFGPDHVRVHDGRITGIIDWTDAHIGDPGLDLCWLLHATPPALSEAAAETYQPEPELVRRAYDWYRLGPWYEVVHGLGTEQPEFVESGLSGVLARL</sequence>
<gene>
    <name evidence="2" type="ORF">F1D05_03090</name>
</gene>
<dbReference type="Gene3D" id="3.90.1200.10">
    <property type="match status" value="1"/>
</dbReference>
<keyword evidence="3" id="KW-1185">Reference proteome</keyword>
<organism evidence="2 3">
    <name type="scientific">Kribbella qitaiheensis</name>
    <dbReference type="NCBI Taxonomy" id="1544730"/>
    <lineage>
        <taxon>Bacteria</taxon>
        <taxon>Bacillati</taxon>
        <taxon>Actinomycetota</taxon>
        <taxon>Actinomycetes</taxon>
        <taxon>Propionibacteriales</taxon>
        <taxon>Kribbellaceae</taxon>
        <taxon>Kribbella</taxon>
    </lineage>
</organism>
<reference evidence="2 3" key="2">
    <citation type="journal article" date="2020" name="Microbiol. Resour. Announc.">
        <title>Antarctic desert soil bacteria exhibit high novel natural product potential, evaluated through long-read genome sequencing and comparative genomics.</title>
        <authorList>
            <person name="Benaud N."/>
            <person name="Edwards R.J."/>
            <person name="Amos T.G."/>
            <person name="D'Agostino P.M."/>
            <person name="Gutierrez-Chavez C."/>
            <person name="Montgomery K."/>
            <person name="Nicetic I."/>
            <person name="Ferrari B.C."/>
        </authorList>
    </citation>
    <scope>NUCLEOTIDE SEQUENCE [LARGE SCALE GENOMIC DNA]</scope>
    <source>
        <strain evidence="2 3">SPB151</strain>
    </source>
</reference>
<dbReference type="PANTHER" id="PTHR21310">
    <property type="entry name" value="AMINOGLYCOSIDE PHOSPHOTRANSFERASE-RELATED-RELATED"/>
    <property type="match status" value="1"/>
</dbReference>
<protein>
    <submittedName>
        <fullName evidence="2">Phosphotransferase</fullName>
    </submittedName>
</protein>
<name>A0A7G6WSW1_9ACTN</name>
<evidence type="ECO:0000313" key="3">
    <source>
        <dbReference type="Proteomes" id="UP000515563"/>
    </source>
</evidence>